<dbReference type="PROSITE" id="PS00922">
    <property type="entry name" value="TRANSGLYCOSYLASE"/>
    <property type="match status" value="1"/>
</dbReference>
<dbReference type="SUPFAM" id="SSF53850">
    <property type="entry name" value="Periplasmic binding protein-like II"/>
    <property type="match status" value="1"/>
</dbReference>
<dbReference type="EC" id="4.2.2.n1" evidence="8"/>
<dbReference type="PANTHER" id="PTHR35936">
    <property type="entry name" value="MEMBRANE-BOUND LYTIC MUREIN TRANSGLYCOSYLASE F"/>
    <property type="match status" value="1"/>
</dbReference>
<keyword evidence="3 8" id="KW-0732">Signal</keyword>
<keyword evidence="7 8" id="KW-0961">Cell wall biogenesis/degradation</keyword>
<comment type="subcellular location">
    <subcellularLocation>
        <location evidence="8">Cell outer membrane</location>
        <topology evidence="8">Peripheral membrane protein</topology>
    </subcellularLocation>
    <text evidence="8">Attached to the inner leaflet of the outer membrane.</text>
</comment>
<dbReference type="InterPro" id="IPR023703">
    <property type="entry name" value="MltF"/>
</dbReference>
<feature type="active site" evidence="8">
    <location>
        <position position="303"/>
    </location>
</feature>
<evidence type="ECO:0000256" key="2">
    <source>
        <dbReference type="ARBA" id="ARBA00010333"/>
    </source>
</evidence>
<comment type="similarity">
    <text evidence="8">In the C-terminal section; belongs to the transglycosylase Slt family.</text>
</comment>
<dbReference type="Pfam" id="PF01464">
    <property type="entry name" value="SLT"/>
    <property type="match status" value="1"/>
</dbReference>
<keyword evidence="4 8" id="KW-0472">Membrane</keyword>
<evidence type="ECO:0000256" key="3">
    <source>
        <dbReference type="ARBA" id="ARBA00022729"/>
    </source>
</evidence>
<dbReference type="Proteomes" id="UP000094291">
    <property type="component" value="Unassembled WGS sequence"/>
</dbReference>
<dbReference type="InterPro" id="IPR008258">
    <property type="entry name" value="Transglycosylase_SLT_dom_1"/>
</dbReference>
<dbReference type="PROSITE" id="PS51257">
    <property type="entry name" value="PROKAR_LIPOPROTEIN"/>
    <property type="match status" value="1"/>
</dbReference>
<dbReference type="SMART" id="SM00062">
    <property type="entry name" value="PBPb"/>
    <property type="match status" value="1"/>
</dbReference>
<dbReference type="OrthoDB" id="9815002at2"/>
<evidence type="ECO:0000259" key="9">
    <source>
        <dbReference type="SMART" id="SM00062"/>
    </source>
</evidence>
<evidence type="ECO:0000313" key="10">
    <source>
        <dbReference type="EMBL" id="ODC02392.1"/>
    </source>
</evidence>
<dbReference type="InterPro" id="IPR023346">
    <property type="entry name" value="Lysozyme-like_dom_sf"/>
</dbReference>
<dbReference type="Gene3D" id="1.10.530.10">
    <property type="match status" value="1"/>
</dbReference>
<dbReference type="CDD" id="cd01009">
    <property type="entry name" value="PBP2_YfhD_N"/>
    <property type="match status" value="1"/>
</dbReference>
<dbReference type="Pfam" id="PF00497">
    <property type="entry name" value="SBP_bac_3"/>
    <property type="match status" value="1"/>
</dbReference>
<evidence type="ECO:0000256" key="7">
    <source>
        <dbReference type="ARBA" id="ARBA00023316"/>
    </source>
</evidence>
<dbReference type="PANTHER" id="PTHR35936:SF32">
    <property type="entry name" value="MEMBRANE-BOUND LYTIC MUREIN TRANSGLYCOSYLASE F"/>
    <property type="match status" value="1"/>
</dbReference>
<comment type="function">
    <text evidence="8">Murein-degrading enzyme that degrades murein glycan strands and insoluble, high-molecular weight murein sacculi, with the concomitant formation of a 1,6-anhydromuramoyl product. Lytic transglycosylases (LTs) play an integral role in the metabolism of the peptidoglycan (PG) sacculus. Their lytic action creates space within the PG sacculus to allow for its expansion as well as for the insertion of various structures such as secretion systems and flagella.</text>
</comment>
<dbReference type="STRING" id="197479.BFW38_01370"/>
<comment type="catalytic activity">
    <reaction evidence="8">
        <text>Exolytic cleavage of the (1-&gt;4)-beta-glycosidic linkage between N-acetylmuramic acid (MurNAc) and N-acetylglucosamine (GlcNAc) residues in peptidoglycan, from either the reducing or the non-reducing ends of the peptidoglycan chains, with concomitant formation of a 1,6-anhydrobond in the MurNAc residue.</text>
        <dbReference type="EC" id="4.2.2.n1"/>
    </reaction>
</comment>
<feature type="domain" description="Solute-binding protein family 3/N-terminal" evidence="9">
    <location>
        <begin position="32"/>
        <end position="256"/>
    </location>
</feature>
<dbReference type="GO" id="GO:0016998">
    <property type="term" value="P:cell wall macromolecule catabolic process"/>
    <property type="evidence" value="ECO:0007669"/>
    <property type="project" value="UniProtKB-UniRule"/>
</dbReference>
<comment type="similarity">
    <text evidence="2">Belongs to the bacterial solute-binding protein 3 family.</text>
</comment>
<dbReference type="Gene3D" id="3.40.190.10">
    <property type="entry name" value="Periplasmic binding protein-like II"/>
    <property type="match status" value="2"/>
</dbReference>
<comment type="caution">
    <text evidence="10">The sequence shown here is derived from an EMBL/GenBank/DDBJ whole genome shotgun (WGS) entry which is preliminary data.</text>
</comment>
<dbReference type="InterPro" id="IPR000189">
    <property type="entry name" value="Transglyc_AS"/>
</dbReference>
<dbReference type="InterPro" id="IPR001638">
    <property type="entry name" value="Solute-binding_3/MltF_N"/>
</dbReference>
<organism evidence="10 11">
    <name type="scientific">Terasakiispira papahanaumokuakeensis</name>
    <dbReference type="NCBI Taxonomy" id="197479"/>
    <lineage>
        <taxon>Bacteria</taxon>
        <taxon>Pseudomonadati</taxon>
        <taxon>Pseudomonadota</taxon>
        <taxon>Gammaproteobacteria</taxon>
        <taxon>Oceanospirillales</taxon>
        <taxon>Terasakiispira</taxon>
    </lineage>
</organism>
<evidence type="ECO:0000256" key="5">
    <source>
        <dbReference type="ARBA" id="ARBA00023237"/>
    </source>
</evidence>
<gene>
    <name evidence="8" type="primary">mltF</name>
    <name evidence="10" type="ORF">BFW38_01370</name>
</gene>
<dbReference type="NCBIfam" id="NF008112">
    <property type="entry name" value="PRK10859.1"/>
    <property type="match status" value="1"/>
</dbReference>
<evidence type="ECO:0000313" key="11">
    <source>
        <dbReference type="Proteomes" id="UP000094291"/>
    </source>
</evidence>
<comment type="domain">
    <text evidence="8">The N-terminal domain does not have lytic activity and probably modulates enzymatic activity. The C-terminal domain is the catalytic active domain.</text>
</comment>
<dbReference type="GO" id="GO:0008933">
    <property type="term" value="F:peptidoglycan lytic transglycosylase activity"/>
    <property type="evidence" value="ECO:0007669"/>
    <property type="project" value="UniProtKB-UniRule"/>
</dbReference>
<dbReference type="GO" id="GO:0009253">
    <property type="term" value="P:peptidoglycan catabolic process"/>
    <property type="evidence" value="ECO:0007669"/>
    <property type="project" value="TreeGrafter"/>
</dbReference>
<reference evidence="10 11" key="1">
    <citation type="submission" date="2016-08" db="EMBL/GenBank/DDBJ databases">
        <authorList>
            <person name="Seilhamer J.J."/>
        </authorList>
    </citation>
    <scope>NUCLEOTIDE SEQUENCE [LARGE SCALE GENOMIC DNA]</scope>
    <source>
        <strain evidence="10 11">PH27A</strain>
    </source>
</reference>
<keyword evidence="5 8" id="KW-0998">Cell outer membrane</keyword>
<accession>A0A1E2V6B3</accession>
<feature type="region of interest" description="LT domain" evidence="8">
    <location>
        <begin position="257"/>
        <end position="474"/>
    </location>
</feature>
<dbReference type="HAMAP" id="MF_02016">
    <property type="entry name" value="MltF"/>
    <property type="match status" value="1"/>
</dbReference>
<dbReference type="GO" id="GO:0071555">
    <property type="term" value="P:cell wall organization"/>
    <property type="evidence" value="ECO:0007669"/>
    <property type="project" value="UniProtKB-KW"/>
</dbReference>
<comment type="similarity">
    <text evidence="8">In the N-terminal section; belongs to the bacterial solute-binding protein 3 family.</text>
</comment>
<name>A0A1E2V6B3_9GAMM</name>
<evidence type="ECO:0000256" key="4">
    <source>
        <dbReference type="ARBA" id="ARBA00023136"/>
    </source>
</evidence>
<comment type="similarity">
    <text evidence="1">Belongs to the transglycosylase Slt family.</text>
</comment>
<dbReference type="RefSeq" id="WP_068996777.1">
    <property type="nucleotide sequence ID" value="NZ_MDTQ01000001.1"/>
</dbReference>
<keyword evidence="11" id="KW-1185">Reference proteome</keyword>
<keyword evidence="6 8" id="KW-0456">Lyase</keyword>
<dbReference type="EMBL" id="MDTQ01000001">
    <property type="protein sequence ID" value="ODC02392.1"/>
    <property type="molecule type" value="Genomic_DNA"/>
</dbReference>
<dbReference type="AlphaFoldDB" id="A0A1E2V6B3"/>
<evidence type="ECO:0000256" key="6">
    <source>
        <dbReference type="ARBA" id="ARBA00023239"/>
    </source>
</evidence>
<sequence>MKKWWWALLLLPVLLTGCRSPDPLEEILKRGKLQVLMRNTPSVYYENRNGPAGFEYELVKAFADHLGVQLEVISGHSISDMETALLEGQADMAAGGLGITLDRMHRFQMSEPLIESDQVVVYRRGSKRPDNWEEIDQGQLAVLANTRQAEMMRTLQTQYPALSWRETDELEVTDLLKMVQDGELPYALINHQDYTLNRFFFPRVGIAFEIDAKVAQVWLFPEEERTDLLQAANGFIRQAHKSGLIDEIRDRYYRHEKHIDYVGARRFVRQIREKLPQWEEAFKAAAATSDLDWTLLASVGYQESHWRPRAVSPTGVKGMMMLTLTTAKELGIKNRLDPVKSIKGGARYLRQLYNRLPDRLNDDDRLYMALAAYNVGMGHLEDARRITESQGKDPDQWADVAEYLPLLAKREWYRHTRYGYARGHEPVIYVRNIRRYREILEWYERSQNNFLEMLEARSASLEPETSFSVVPPVL</sequence>
<dbReference type="CDD" id="cd13403">
    <property type="entry name" value="MLTF-like"/>
    <property type="match status" value="1"/>
</dbReference>
<dbReference type="SUPFAM" id="SSF53955">
    <property type="entry name" value="Lysozyme-like"/>
    <property type="match status" value="1"/>
</dbReference>
<proteinExistence type="inferred from homology"/>
<dbReference type="GO" id="GO:0009279">
    <property type="term" value="C:cell outer membrane"/>
    <property type="evidence" value="ECO:0007669"/>
    <property type="project" value="UniProtKB-SubCell"/>
</dbReference>
<protein>
    <recommendedName>
        <fullName evidence="8">Membrane-bound lytic murein transglycosylase F</fullName>
        <ecNumber evidence="8">4.2.2.n1</ecNumber>
    </recommendedName>
    <alternativeName>
        <fullName evidence="8">Murein lyase F</fullName>
    </alternativeName>
</protein>
<comment type="caution">
    <text evidence="8">Lacks conserved residue(s) required for the propagation of feature annotation.</text>
</comment>
<evidence type="ECO:0000256" key="8">
    <source>
        <dbReference type="HAMAP-Rule" id="MF_02016"/>
    </source>
</evidence>
<evidence type="ECO:0000256" key="1">
    <source>
        <dbReference type="ARBA" id="ARBA00007734"/>
    </source>
</evidence>